<feature type="compositionally biased region" description="Polar residues" evidence="1">
    <location>
        <begin position="37"/>
        <end position="48"/>
    </location>
</feature>
<dbReference type="OrthoDB" id="5296at2759"/>
<dbReference type="Proteomes" id="UP000623129">
    <property type="component" value="Unassembled WGS sequence"/>
</dbReference>
<comment type="caution">
    <text evidence="3">The sequence shown here is derived from an EMBL/GenBank/DDBJ whole genome shotgun (WGS) entry which is preliminary data.</text>
</comment>
<organism evidence="3 4">
    <name type="scientific">Carex littledalei</name>
    <dbReference type="NCBI Taxonomy" id="544730"/>
    <lineage>
        <taxon>Eukaryota</taxon>
        <taxon>Viridiplantae</taxon>
        <taxon>Streptophyta</taxon>
        <taxon>Embryophyta</taxon>
        <taxon>Tracheophyta</taxon>
        <taxon>Spermatophyta</taxon>
        <taxon>Magnoliopsida</taxon>
        <taxon>Liliopsida</taxon>
        <taxon>Poales</taxon>
        <taxon>Cyperaceae</taxon>
        <taxon>Cyperoideae</taxon>
        <taxon>Cariceae</taxon>
        <taxon>Carex</taxon>
        <taxon>Carex subgen. Euthyceras</taxon>
    </lineage>
</organism>
<dbReference type="GO" id="GO:0009535">
    <property type="term" value="C:chloroplast thylakoid membrane"/>
    <property type="evidence" value="ECO:0007669"/>
    <property type="project" value="TreeGrafter"/>
</dbReference>
<feature type="region of interest" description="Disordered" evidence="1">
    <location>
        <begin position="239"/>
        <end position="286"/>
    </location>
</feature>
<dbReference type="EMBL" id="SWLB01000011">
    <property type="protein sequence ID" value="KAF3332588.1"/>
    <property type="molecule type" value="Genomic_DNA"/>
</dbReference>
<evidence type="ECO:0000256" key="1">
    <source>
        <dbReference type="SAM" id="MobiDB-lite"/>
    </source>
</evidence>
<feature type="transmembrane region" description="Helical" evidence="2">
    <location>
        <begin position="88"/>
        <end position="108"/>
    </location>
</feature>
<dbReference type="PANTHER" id="PTHR35733:SF1">
    <property type="entry name" value="OS02G0307800 PROTEIN"/>
    <property type="match status" value="1"/>
</dbReference>
<keyword evidence="2" id="KW-1133">Transmembrane helix</keyword>
<keyword evidence="4" id="KW-1185">Reference proteome</keyword>
<gene>
    <name evidence="3" type="ORF">FCM35_KLT02165</name>
</gene>
<evidence type="ECO:0000313" key="3">
    <source>
        <dbReference type="EMBL" id="KAF3332588.1"/>
    </source>
</evidence>
<keyword evidence="2" id="KW-0812">Transmembrane</keyword>
<name>A0A833RCB9_9POAL</name>
<accession>A0A833RCB9</accession>
<dbReference type="InterPro" id="IPR021434">
    <property type="entry name" value="DUF3082"/>
</dbReference>
<feature type="region of interest" description="Disordered" evidence="1">
    <location>
        <begin position="37"/>
        <end position="76"/>
    </location>
</feature>
<keyword evidence="2" id="KW-0472">Membrane</keyword>
<proteinExistence type="predicted"/>
<evidence type="ECO:0000256" key="2">
    <source>
        <dbReference type="SAM" id="Phobius"/>
    </source>
</evidence>
<feature type="transmembrane region" description="Helical" evidence="2">
    <location>
        <begin position="204"/>
        <end position="228"/>
    </location>
</feature>
<dbReference type="Pfam" id="PF11282">
    <property type="entry name" value="DUF3082"/>
    <property type="match status" value="1"/>
</dbReference>
<dbReference type="PANTHER" id="PTHR35733">
    <property type="entry name" value="OS02G0307800 PROTEIN"/>
    <property type="match status" value="1"/>
</dbReference>
<protein>
    <submittedName>
        <fullName evidence="3">Uncharacterized protein</fullName>
    </submittedName>
</protein>
<dbReference type="AlphaFoldDB" id="A0A833RCB9"/>
<sequence length="286" mass="30654">MLQANHLSLPLPHPSLHHLHLRSSSLHFLRRMEPSSSFKATAASSQSRLAELPPALPSPPQPEGEGPVEISPLTPSPLFAVNDNPTPLQISTSVLLTGAISVFLFRSLRRRARRAKELRLRSSGLNKANDPKQMALENLKVMGATAIDPGKPPSPVQAFLGSIAAGAICLILYKFTSTIEASLSRQAISDNFSVRQITITIRTIITGICYLATFVFGINSVGLMLYALQLALGSIFDSDTNSNKPTPKTDGDQLNTVSPSEGSANNVVSTNSDLKQNSDNSTDSSQ</sequence>
<evidence type="ECO:0000313" key="4">
    <source>
        <dbReference type="Proteomes" id="UP000623129"/>
    </source>
</evidence>
<reference evidence="3" key="1">
    <citation type="submission" date="2020-01" db="EMBL/GenBank/DDBJ databases">
        <title>Genome sequence of Kobresia littledalei, the first chromosome-level genome in the family Cyperaceae.</title>
        <authorList>
            <person name="Qu G."/>
        </authorList>
    </citation>
    <scope>NUCLEOTIDE SEQUENCE</scope>
    <source>
        <strain evidence="3">C.B.Clarke</strain>
        <tissue evidence="3">Leaf</tissue>
    </source>
</reference>